<proteinExistence type="predicted"/>
<dbReference type="InterPro" id="IPR014756">
    <property type="entry name" value="Ig_E-set"/>
</dbReference>
<name>A0AAD7C8R0_9AGAR</name>
<dbReference type="Proteomes" id="UP001221142">
    <property type="component" value="Unassembled WGS sequence"/>
</dbReference>
<dbReference type="InterPro" id="IPR004302">
    <property type="entry name" value="Cellulose/chitin-bd_N"/>
</dbReference>
<dbReference type="Gene3D" id="2.70.50.50">
    <property type="entry name" value="chitin-binding protein cbp21"/>
    <property type="match status" value="1"/>
</dbReference>
<evidence type="ECO:0000256" key="2">
    <source>
        <dbReference type="SAM" id="SignalP"/>
    </source>
</evidence>
<feature type="signal peptide" evidence="2">
    <location>
        <begin position="1"/>
        <end position="23"/>
    </location>
</feature>
<gene>
    <name evidence="4" type="ORF">FB45DRAFT_901330</name>
</gene>
<keyword evidence="5" id="KW-1185">Reference proteome</keyword>
<reference evidence="4" key="1">
    <citation type="submission" date="2023-03" db="EMBL/GenBank/DDBJ databases">
        <title>Massive genome expansion in bonnet fungi (Mycena s.s.) driven by repeated elements and novel gene families across ecological guilds.</title>
        <authorList>
            <consortium name="Lawrence Berkeley National Laboratory"/>
            <person name="Harder C.B."/>
            <person name="Miyauchi S."/>
            <person name="Viragh M."/>
            <person name="Kuo A."/>
            <person name="Thoen E."/>
            <person name="Andreopoulos B."/>
            <person name="Lu D."/>
            <person name="Skrede I."/>
            <person name="Drula E."/>
            <person name="Henrissat B."/>
            <person name="Morin E."/>
            <person name="Kohler A."/>
            <person name="Barry K."/>
            <person name="LaButti K."/>
            <person name="Morin E."/>
            <person name="Salamov A."/>
            <person name="Lipzen A."/>
            <person name="Mereny Z."/>
            <person name="Hegedus B."/>
            <person name="Baldrian P."/>
            <person name="Stursova M."/>
            <person name="Weitz H."/>
            <person name="Taylor A."/>
            <person name="Grigoriev I.V."/>
            <person name="Nagy L.G."/>
            <person name="Martin F."/>
            <person name="Kauserud H."/>
        </authorList>
    </citation>
    <scope>NUCLEOTIDE SEQUENCE</scope>
    <source>
        <strain evidence="4">9284</strain>
    </source>
</reference>
<dbReference type="SUPFAM" id="SSF81296">
    <property type="entry name" value="E set domains"/>
    <property type="match status" value="1"/>
</dbReference>
<accession>A0AAD7C8R0</accession>
<dbReference type="PANTHER" id="PTHR34823:SF1">
    <property type="entry name" value="CHITIN-BINDING TYPE-4 DOMAIN-CONTAINING PROTEIN"/>
    <property type="match status" value="1"/>
</dbReference>
<feature type="domain" description="Chitin-binding type-4" evidence="3">
    <location>
        <begin position="24"/>
        <end position="169"/>
    </location>
</feature>
<dbReference type="Pfam" id="PF03067">
    <property type="entry name" value="LPMO_10"/>
    <property type="match status" value="1"/>
</dbReference>
<evidence type="ECO:0000259" key="3">
    <source>
        <dbReference type="Pfam" id="PF03067"/>
    </source>
</evidence>
<dbReference type="AlphaFoldDB" id="A0AAD7C8R0"/>
<evidence type="ECO:0000313" key="4">
    <source>
        <dbReference type="EMBL" id="KAJ7641910.1"/>
    </source>
</evidence>
<dbReference type="PANTHER" id="PTHR34823">
    <property type="entry name" value="GLCNAC-BINDING PROTEIN A"/>
    <property type="match status" value="1"/>
</dbReference>
<dbReference type="InterPro" id="IPR051024">
    <property type="entry name" value="GlcNAc_Chitin_IntDeg"/>
</dbReference>
<sequence length="198" mass="21516">MNLFALSAFAFAILYMAVSPVSAHGYVSDPPSRQAFCRDVPVPGCGDVKYEPQSSEAPKGSFLCNGDGSRFPQLNDESLWGNYFTTVQPDNGLVTFTWTLTVAHATSTWEYFVLTAGNTQVASFNDGGAMPPTTVVHDVPLVGFAGRQTILARWNIADTINAFYSCVDLDIDPVRKANNTCIADTDLYRSDQQNVLVA</sequence>
<protein>
    <submittedName>
        <fullName evidence="4">Chitin binding protein</fullName>
    </submittedName>
</protein>
<feature type="chain" id="PRO_5041956955" evidence="2">
    <location>
        <begin position="24"/>
        <end position="198"/>
    </location>
</feature>
<dbReference type="CDD" id="cd21177">
    <property type="entry name" value="LPMO_AA10"/>
    <property type="match status" value="1"/>
</dbReference>
<keyword evidence="1 2" id="KW-0732">Signal</keyword>
<organism evidence="4 5">
    <name type="scientific">Roridomyces roridus</name>
    <dbReference type="NCBI Taxonomy" id="1738132"/>
    <lineage>
        <taxon>Eukaryota</taxon>
        <taxon>Fungi</taxon>
        <taxon>Dikarya</taxon>
        <taxon>Basidiomycota</taxon>
        <taxon>Agaricomycotina</taxon>
        <taxon>Agaricomycetes</taxon>
        <taxon>Agaricomycetidae</taxon>
        <taxon>Agaricales</taxon>
        <taxon>Marasmiineae</taxon>
        <taxon>Mycenaceae</taxon>
        <taxon>Roridomyces</taxon>
    </lineage>
</organism>
<evidence type="ECO:0000313" key="5">
    <source>
        <dbReference type="Proteomes" id="UP001221142"/>
    </source>
</evidence>
<dbReference type="EMBL" id="JARKIF010000004">
    <property type="protein sequence ID" value="KAJ7641910.1"/>
    <property type="molecule type" value="Genomic_DNA"/>
</dbReference>
<evidence type="ECO:0000256" key="1">
    <source>
        <dbReference type="ARBA" id="ARBA00022729"/>
    </source>
</evidence>
<comment type="caution">
    <text evidence="4">The sequence shown here is derived from an EMBL/GenBank/DDBJ whole genome shotgun (WGS) entry which is preliminary data.</text>
</comment>